<gene>
    <name evidence="1" type="ORF">OM075_17900</name>
</gene>
<dbReference type="AlphaFoldDB" id="A0AAE3M7B4"/>
<dbReference type="Proteomes" id="UP001209229">
    <property type="component" value="Unassembled WGS sequence"/>
</dbReference>
<evidence type="ECO:0000313" key="1">
    <source>
        <dbReference type="EMBL" id="MCW3788347.1"/>
    </source>
</evidence>
<dbReference type="EMBL" id="JAPDPJ010000051">
    <property type="protein sequence ID" value="MCW3788347.1"/>
    <property type="molecule type" value="Genomic_DNA"/>
</dbReference>
<reference evidence="1" key="1">
    <citation type="submission" date="2022-10" db="EMBL/GenBank/DDBJ databases">
        <authorList>
            <person name="Yu W.X."/>
        </authorList>
    </citation>
    <scope>NUCLEOTIDE SEQUENCE</scope>
    <source>
        <strain evidence="1">AAT</strain>
    </source>
</reference>
<name>A0AAE3M7B4_9BACT</name>
<sequence>MKKKENEIKIMIMARPCKSVDEVKSKQITVKFNNNEYEDVCKKAKDAGKELAPYLREIALTGTIKPIDTISPEFLFHLGKLGNNINQIARRLNSNSYDIPLNEKESTYLEEIKELLKEIVKDMTK</sequence>
<keyword evidence="2" id="KW-1185">Reference proteome</keyword>
<protein>
    <submittedName>
        <fullName evidence="1">MobC family plasmid mobilization relaxosome protein</fullName>
    </submittedName>
</protein>
<proteinExistence type="predicted"/>
<evidence type="ECO:0000313" key="2">
    <source>
        <dbReference type="Proteomes" id="UP001209229"/>
    </source>
</evidence>
<dbReference type="InterPro" id="IPR053842">
    <property type="entry name" value="NikA-like"/>
</dbReference>
<dbReference type="Pfam" id="PF21983">
    <property type="entry name" value="NikA-like"/>
    <property type="match status" value="1"/>
</dbReference>
<organism evidence="1 2">
    <name type="scientific">Plebeiibacterium sediminum</name>
    <dbReference type="NCBI Taxonomy" id="2992112"/>
    <lineage>
        <taxon>Bacteria</taxon>
        <taxon>Pseudomonadati</taxon>
        <taxon>Bacteroidota</taxon>
        <taxon>Bacteroidia</taxon>
        <taxon>Marinilabiliales</taxon>
        <taxon>Marinilabiliaceae</taxon>
        <taxon>Plebeiibacterium</taxon>
    </lineage>
</organism>
<comment type="caution">
    <text evidence="1">The sequence shown here is derived from an EMBL/GenBank/DDBJ whole genome shotgun (WGS) entry which is preliminary data.</text>
</comment>
<dbReference type="RefSeq" id="WP_301191908.1">
    <property type="nucleotide sequence ID" value="NZ_JAPDPJ010000051.1"/>
</dbReference>
<accession>A0AAE3M7B4</accession>